<reference evidence="2 3" key="1">
    <citation type="submission" date="2018-08" db="EMBL/GenBank/DDBJ databases">
        <authorList>
            <person name="Laetsch R D."/>
            <person name="Stevens L."/>
            <person name="Kumar S."/>
            <person name="Blaxter L. M."/>
        </authorList>
    </citation>
    <scope>NUCLEOTIDE SEQUENCE [LARGE SCALE GENOMIC DNA]</scope>
</reference>
<dbReference type="EMBL" id="UYRW01018882">
    <property type="protein sequence ID" value="VDN05558.1"/>
    <property type="molecule type" value="Genomic_DNA"/>
</dbReference>
<dbReference type="Proteomes" id="UP000271087">
    <property type="component" value="Unassembled WGS sequence"/>
</dbReference>
<sequence length="29" mass="2862">ESTIGAEGIGPSLPTTSNPVGGTAAYWEV</sequence>
<organism evidence="2 3">
    <name type="scientific">Onchocerca ochengi</name>
    <name type="common">Filarial nematode worm</name>
    <dbReference type="NCBI Taxonomy" id="42157"/>
    <lineage>
        <taxon>Eukaryota</taxon>
        <taxon>Metazoa</taxon>
        <taxon>Ecdysozoa</taxon>
        <taxon>Nematoda</taxon>
        <taxon>Chromadorea</taxon>
        <taxon>Rhabditida</taxon>
        <taxon>Spirurina</taxon>
        <taxon>Spiruromorpha</taxon>
        <taxon>Filarioidea</taxon>
        <taxon>Onchocercidae</taxon>
        <taxon>Onchocerca</taxon>
    </lineage>
</organism>
<feature type="region of interest" description="Disordered" evidence="1">
    <location>
        <begin position="1"/>
        <end position="29"/>
    </location>
</feature>
<evidence type="ECO:0000313" key="3">
    <source>
        <dbReference type="Proteomes" id="UP000271087"/>
    </source>
</evidence>
<feature type="non-terminal residue" evidence="2">
    <location>
        <position position="1"/>
    </location>
</feature>
<gene>
    <name evidence="2" type="ORF">NOO_LOCUS13791</name>
</gene>
<keyword evidence="3" id="KW-1185">Reference proteome</keyword>
<dbReference type="AlphaFoldDB" id="A0A3P7L689"/>
<evidence type="ECO:0000313" key="2">
    <source>
        <dbReference type="EMBL" id="VDN05558.1"/>
    </source>
</evidence>
<protein>
    <submittedName>
        <fullName evidence="2">Uncharacterized protein</fullName>
    </submittedName>
</protein>
<proteinExistence type="predicted"/>
<evidence type="ECO:0000256" key="1">
    <source>
        <dbReference type="SAM" id="MobiDB-lite"/>
    </source>
</evidence>
<accession>A0A3P7L689</accession>
<name>A0A3P7L689_ONCOC</name>